<evidence type="ECO:0000313" key="2">
    <source>
        <dbReference type="Proteomes" id="UP001304895"/>
    </source>
</evidence>
<evidence type="ECO:0000313" key="1">
    <source>
        <dbReference type="EMBL" id="KAK4130703.1"/>
    </source>
</evidence>
<gene>
    <name evidence="1" type="ORF">BT67DRAFT_390279</name>
</gene>
<accession>A0AAN6ZAK1</accession>
<reference evidence="1" key="2">
    <citation type="submission" date="2023-05" db="EMBL/GenBank/DDBJ databases">
        <authorList>
            <consortium name="Lawrence Berkeley National Laboratory"/>
            <person name="Steindorff A."/>
            <person name="Hensen N."/>
            <person name="Bonometti L."/>
            <person name="Westerberg I."/>
            <person name="Brannstrom I.O."/>
            <person name="Guillou S."/>
            <person name="Cros-Aarteil S."/>
            <person name="Calhoun S."/>
            <person name="Haridas S."/>
            <person name="Kuo A."/>
            <person name="Mondo S."/>
            <person name="Pangilinan J."/>
            <person name="Riley R."/>
            <person name="Labutti K."/>
            <person name="Andreopoulos B."/>
            <person name="Lipzen A."/>
            <person name="Chen C."/>
            <person name="Yanf M."/>
            <person name="Daum C."/>
            <person name="Ng V."/>
            <person name="Clum A."/>
            <person name="Ohm R."/>
            <person name="Martin F."/>
            <person name="Silar P."/>
            <person name="Natvig D."/>
            <person name="Lalanne C."/>
            <person name="Gautier V."/>
            <person name="Ament-Velasquez S.L."/>
            <person name="Kruys A."/>
            <person name="Hutchinson M.I."/>
            <person name="Powell A.J."/>
            <person name="Barry K."/>
            <person name="Miller A.N."/>
            <person name="Grigoriev I.V."/>
            <person name="Debuchy R."/>
            <person name="Gladieux P."/>
            <person name="Thoren M.H."/>
            <person name="Johannesson H."/>
        </authorList>
    </citation>
    <scope>NUCLEOTIDE SEQUENCE</scope>
    <source>
        <strain evidence="1">CBS 123565</strain>
    </source>
</reference>
<reference evidence="1" key="1">
    <citation type="journal article" date="2023" name="Mol. Phylogenet. Evol.">
        <title>Genome-scale phylogeny and comparative genomics of the fungal order Sordariales.</title>
        <authorList>
            <person name="Hensen N."/>
            <person name="Bonometti L."/>
            <person name="Westerberg I."/>
            <person name="Brannstrom I.O."/>
            <person name="Guillou S."/>
            <person name="Cros-Aarteil S."/>
            <person name="Calhoun S."/>
            <person name="Haridas S."/>
            <person name="Kuo A."/>
            <person name="Mondo S."/>
            <person name="Pangilinan J."/>
            <person name="Riley R."/>
            <person name="LaButti K."/>
            <person name="Andreopoulos B."/>
            <person name="Lipzen A."/>
            <person name="Chen C."/>
            <person name="Yan M."/>
            <person name="Daum C."/>
            <person name="Ng V."/>
            <person name="Clum A."/>
            <person name="Steindorff A."/>
            <person name="Ohm R.A."/>
            <person name="Martin F."/>
            <person name="Silar P."/>
            <person name="Natvig D.O."/>
            <person name="Lalanne C."/>
            <person name="Gautier V."/>
            <person name="Ament-Velasquez S.L."/>
            <person name="Kruys A."/>
            <person name="Hutchinson M.I."/>
            <person name="Powell A.J."/>
            <person name="Barry K."/>
            <person name="Miller A.N."/>
            <person name="Grigoriev I.V."/>
            <person name="Debuchy R."/>
            <person name="Gladieux P."/>
            <person name="Hiltunen Thoren M."/>
            <person name="Johannesson H."/>
        </authorList>
    </citation>
    <scope>NUCLEOTIDE SEQUENCE</scope>
    <source>
        <strain evidence="1">CBS 123565</strain>
    </source>
</reference>
<proteinExistence type="predicted"/>
<name>A0AAN6ZAK1_9PEZI</name>
<protein>
    <submittedName>
        <fullName evidence="1">Uncharacterized protein</fullName>
    </submittedName>
</protein>
<keyword evidence="2" id="KW-1185">Reference proteome</keyword>
<sequence length="226" mass="24394">MGLVPRPAQDVQRLAAVGSSLNYGGNPYLAANISADIPDAENCNFWITGMPPSASCGTLLAAVRDTGRVFCTVINPPDSARGHPTSAGKLCFFDLAAAQRFYGRFGPGGSPFMVGGYWARVHRNRQRVGPSTETRFCSRVLVVSGPARDVSVDELLRLFGSRIAFQMEGITVTGSRPEGAESTRTVEFYFGSYRAQAQLAYSMLRGRPELRVTYGRDPCDAICVGP</sequence>
<dbReference type="AlphaFoldDB" id="A0AAN6ZAK1"/>
<comment type="caution">
    <text evidence="1">The sequence shown here is derived from an EMBL/GenBank/DDBJ whole genome shotgun (WGS) entry which is preliminary data.</text>
</comment>
<dbReference type="Proteomes" id="UP001304895">
    <property type="component" value="Unassembled WGS sequence"/>
</dbReference>
<dbReference type="EMBL" id="MU853432">
    <property type="protein sequence ID" value="KAK4130703.1"/>
    <property type="molecule type" value="Genomic_DNA"/>
</dbReference>
<organism evidence="1 2">
    <name type="scientific">Trichocladium antarcticum</name>
    <dbReference type="NCBI Taxonomy" id="1450529"/>
    <lineage>
        <taxon>Eukaryota</taxon>
        <taxon>Fungi</taxon>
        <taxon>Dikarya</taxon>
        <taxon>Ascomycota</taxon>
        <taxon>Pezizomycotina</taxon>
        <taxon>Sordariomycetes</taxon>
        <taxon>Sordariomycetidae</taxon>
        <taxon>Sordariales</taxon>
        <taxon>Chaetomiaceae</taxon>
        <taxon>Trichocladium</taxon>
    </lineage>
</organism>